<proteinExistence type="predicted"/>
<dbReference type="InterPro" id="IPR005493">
    <property type="entry name" value="RraA/RraA-like"/>
</dbReference>
<dbReference type="Pfam" id="PF03737">
    <property type="entry name" value="RraA-like"/>
    <property type="match status" value="1"/>
</dbReference>
<comment type="cofactor">
    <cofactor evidence="1">
        <name>a divalent metal cation</name>
        <dbReference type="ChEBI" id="CHEBI:60240"/>
    </cofactor>
</comment>
<dbReference type="EMBL" id="CP098735">
    <property type="protein sequence ID" value="USE77922.1"/>
    <property type="molecule type" value="Genomic_DNA"/>
</dbReference>
<accession>A0ABY4VNQ1</accession>
<evidence type="ECO:0000256" key="4">
    <source>
        <dbReference type="ARBA" id="ARBA00030169"/>
    </source>
</evidence>
<dbReference type="PANTHER" id="PTHR33254:SF4">
    <property type="entry name" value="4-HYDROXY-4-METHYL-2-OXOGLUTARATE ALDOLASE 3-RELATED"/>
    <property type="match status" value="1"/>
</dbReference>
<protein>
    <recommendedName>
        <fullName evidence="2">Putative 4-hydroxy-4-methyl-2-oxoglutarate aldolase</fullName>
    </recommendedName>
    <alternativeName>
        <fullName evidence="3">Regulator of ribonuclease activity homolog</fullName>
    </alternativeName>
    <alternativeName>
        <fullName evidence="4">RraA-like protein</fullName>
    </alternativeName>
</protein>
<dbReference type="SUPFAM" id="SSF89562">
    <property type="entry name" value="RraA-like"/>
    <property type="match status" value="1"/>
</dbReference>
<keyword evidence="6" id="KW-1185">Reference proteome</keyword>
<sequence>MDAMQCADGHGDERKEGWLQAVRELSTAEVSDALDYFRLPGSALGIQPIAGAPALFGPAFTVSFVPVDVACPGTVGDFLDDIPAGAVAVLDNGGRLDCTVWGGIMSRLAAHRGVAGTVIHGVCRDTAQADAAGYPLYARGRFMRTGKDRVQVSAVGQPVSLGDVRVVPGDYILADADGVVVIPRSQAQRVIERALRTRDVEQRIVDAALAGMALGEARRQFGYHVLQRAGH</sequence>
<evidence type="ECO:0000256" key="1">
    <source>
        <dbReference type="ARBA" id="ARBA00001968"/>
    </source>
</evidence>
<evidence type="ECO:0000313" key="5">
    <source>
        <dbReference type="EMBL" id="USE77922.1"/>
    </source>
</evidence>
<dbReference type="CDD" id="cd16841">
    <property type="entry name" value="RraA_family"/>
    <property type="match status" value="1"/>
</dbReference>
<dbReference type="GeneID" id="70687589"/>
<evidence type="ECO:0000313" key="6">
    <source>
        <dbReference type="Proteomes" id="UP001056648"/>
    </source>
</evidence>
<organism evidence="5 6">
    <name type="scientific">Cupriavidus gilardii</name>
    <dbReference type="NCBI Taxonomy" id="82541"/>
    <lineage>
        <taxon>Bacteria</taxon>
        <taxon>Pseudomonadati</taxon>
        <taxon>Pseudomonadota</taxon>
        <taxon>Betaproteobacteria</taxon>
        <taxon>Burkholderiales</taxon>
        <taxon>Burkholderiaceae</taxon>
        <taxon>Cupriavidus</taxon>
    </lineage>
</organism>
<reference evidence="5" key="1">
    <citation type="submission" date="2022-06" db="EMBL/GenBank/DDBJ databases">
        <title>Complete genome sequence and characterization of Cupriavidus gilardii QJ1 isolated from contaminating cells.</title>
        <authorList>
            <person name="Qi J."/>
        </authorList>
    </citation>
    <scope>NUCLEOTIDE SEQUENCE</scope>
    <source>
        <strain evidence="5">QJ1</strain>
    </source>
</reference>
<gene>
    <name evidence="5" type="ORF">NDR89_02415</name>
</gene>
<dbReference type="PANTHER" id="PTHR33254">
    <property type="entry name" value="4-HYDROXY-4-METHYL-2-OXOGLUTARATE ALDOLASE 3-RELATED"/>
    <property type="match status" value="1"/>
</dbReference>
<name>A0ABY4VNQ1_9BURK</name>
<dbReference type="RefSeq" id="WP_174780096.1">
    <property type="nucleotide sequence ID" value="NZ_CP054624.1"/>
</dbReference>
<dbReference type="Gene3D" id="3.50.30.40">
    <property type="entry name" value="Ribonuclease E inhibitor RraA/RraA-like"/>
    <property type="match status" value="1"/>
</dbReference>
<dbReference type="Proteomes" id="UP001056648">
    <property type="component" value="Chromosome 1"/>
</dbReference>
<evidence type="ECO:0000256" key="2">
    <source>
        <dbReference type="ARBA" id="ARBA00016549"/>
    </source>
</evidence>
<evidence type="ECO:0000256" key="3">
    <source>
        <dbReference type="ARBA" id="ARBA00029596"/>
    </source>
</evidence>
<dbReference type="InterPro" id="IPR036704">
    <property type="entry name" value="RraA/RraA-like_sf"/>
</dbReference>